<gene>
    <name evidence="1" type="ORF">A4D02_00125</name>
</gene>
<organism evidence="1 2">
    <name type="scientific">Niastella koreensis</name>
    <dbReference type="NCBI Taxonomy" id="354356"/>
    <lineage>
        <taxon>Bacteria</taxon>
        <taxon>Pseudomonadati</taxon>
        <taxon>Bacteroidota</taxon>
        <taxon>Chitinophagia</taxon>
        <taxon>Chitinophagales</taxon>
        <taxon>Chitinophagaceae</taxon>
        <taxon>Niastella</taxon>
    </lineage>
</organism>
<accession>A0ABX3P4Z0</accession>
<evidence type="ECO:0000313" key="2">
    <source>
        <dbReference type="Proteomes" id="UP000192277"/>
    </source>
</evidence>
<sequence>MDTAGVLFLPYLYIIEKNCRLLTRQAGSNSSSKKNKNFFKGKGDVTIEHYKMIIIFYILSQN</sequence>
<comment type="caution">
    <text evidence="1">The sequence shown here is derived from an EMBL/GenBank/DDBJ whole genome shotgun (WGS) entry which is preliminary data.</text>
</comment>
<protein>
    <submittedName>
        <fullName evidence="1">Uncharacterized protein</fullName>
    </submittedName>
</protein>
<dbReference type="EMBL" id="LWBO01000001">
    <property type="protein sequence ID" value="OQP54771.1"/>
    <property type="molecule type" value="Genomic_DNA"/>
</dbReference>
<evidence type="ECO:0000313" key="1">
    <source>
        <dbReference type="EMBL" id="OQP54771.1"/>
    </source>
</evidence>
<name>A0ABX3P4Z0_9BACT</name>
<dbReference type="Proteomes" id="UP000192277">
    <property type="component" value="Unassembled WGS sequence"/>
</dbReference>
<keyword evidence="2" id="KW-1185">Reference proteome</keyword>
<reference evidence="1 2" key="1">
    <citation type="submission" date="2016-04" db="EMBL/GenBank/DDBJ databases">
        <authorList>
            <person name="Chen L."/>
            <person name="Zhuang W."/>
            <person name="Wang G."/>
        </authorList>
    </citation>
    <scope>NUCLEOTIDE SEQUENCE [LARGE SCALE GENOMIC DNA]</scope>
    <source>
        <strain evidence="2">GR20</strain>
    </source>
</reference>
<proteinExistence type="predicted"/>